<dbReference type="CDD" id="cd10527">
    <property type="entry name" value="SET_LSMT"/>
    <property type="match status" value="1"/>
</dbReference>
<dbReference type="SUPFAM" id="SSF81822">
    <property type="entry name" value="RuBisCo LSMT C-terminal, substrate-binding domain"/>
    <property type="match status" value="1"/>
</dbReference>
<dbReference type="InterPro" id="IPR036464">
    <property type="entry name" value="Rubisco_LSMT_subst-bd_sf"/>
</dbReference>
<evidence type="ECO:0000256" key="1">
    <source>
        <dbReference type="ARBA" id="ARBA00022603"/>
    </source>
</evidence>
<dbReference type="GO" id="GO:0016279">
    <property type="term" value="F:protein-lysine N-methyltransferase activity"/>
    <property type="evidence" value="ECO:0007669"/>
    <property type="project" value="TreeGrafter"/>
</dbReference>
<dbReference type="Gene3D" id="3.90.1420.10">
    <property type="entry name" value="Rubisco LSMT, substrate-binding domain"/>
    <property type="match status" value="1"/>
</dbReference>
<reference evidence="5" key="1">
    <citation type="journal article" date="2019" name="Nat. Commun.">
        <title>Expansion of phycobilisome linker gene families in mesophilic red algae.</title>
        <authorList>
            <person name="Lee J."/>
            <person name="Kim D."/>
            <person name="Bhattacharya D."/>
            <person name="Yoon H.S."/>
        </authorList>
    </citation>
    <scope>NUCLEOTIDE SEQUENCE [LARGE SCALE GENOMIC DNA]</scope>
    <source>
        <strain evidence="5">CCMP 1328</strain>
    </source>
</reference>
<evidence type="ECO:0000313" key="4">
    <source>
        <dbReference type="EMBL" id="KAA8493171.1"/>
    </source>
</evidence>
<dbReference type="GO" id="GO:0032259">
    <property type="term" value="P:methylation"/>
    <property type="evidence" value="ECO:0007669"/>
    <property type="project" value="UniProtKB-KW"/>
</dbReference>
<keyword evidence="2 4" id="KW-0808">Transferase</keyword>
<dbReference type="EMBL" id="VRMN01000007">
    <property type="protein sequence ID" value="KAA8493171.1"/>
    <property type="molecule type" value="Genomic_DNA"/>
</dbReference>
<keyword evidence="5" id="KW-1185">Reference proteome</keyword>
<gene>
    <name evidence="4" type="ORF">FVE85_8616</name>
</gene>
<dbReference type="SUPFAM" id="SSF82199">
    <property type="entry name" value="SET domain"/>
    <property type="match status" value="1"/>
</dbReference>
<proteinExistence type="predicted"/>
<name>A0A5J4YNR4_PORPP</name>
<evidence type="ECO:0000256" key="2">
    <source>
        <dbReference type="ARBA" id="ARBA00022679"/>
    </source>
</evidence>
<evidence type="ECO:0000256" key="3">
    <source>
        <dbReference type="ARBA" id="ARBA00022691"/>
    </source>
</evidence>
<dbReference type="AlphaFoldDB" id="A0A5J4YNR4"/>
<keyword evidence="1 4" id="KW-0489">Methyltransferase</keyword>
<accession>A0A5J4YNR4</accession>
<organism evidence="4 5">
    <name type="scientific">Porphyridium purpureum</name>
    <name type="common">Red alga</name>
    <name type="synonym">Porphyridium cruentum</name>
    <dbReference type="NCBI Taxonomy" id="35688"/>
    <lineage>
        <taxon>Eukaryota</taxon>
        <taxon>Rhodophyta</taxon>
        <taxon>Bangiophyceae</taxon>
        <taxon>Porphyridiales</taxon>
        <taxon>Porphyridiaceae</taxon>
        <taxon>Porphyridium</taxon>
    </lineage>
</organism>
<dbReference type="InterPro" id="IPR046341">
    <property type="entry name" value="SET_dom_sf"/>
</dbReference>
<sequence length="533" mass="58760">MISVQLAFVPCPVQCVVPWRPVRDGITPFRRAACDLRHAPVMCQGVFESERQVSSTDPASDAFTFDQQALKQWVEENGGDLSNVELHEFELAATSNKSSLPPMRLRGVRTVRAVKKGAVLMSIPRSLILDASRFVSASPVAALWGAEIIPPESQEAVLPAHFRLALALMHETLSRPTSKFGIYLDHLPTLQQIGSLDAWSDAQRAMLESELLEELFQSRRARLEWVFNTFVRGKWVGNQQAELDGHVMLELFAACLAQVTSRAYAGREADGSITSMLVPFVDMANHPLPHELNTVKGLDETGENFVVLARQNIGAQQQVYLSYGDVPNMILLQQFGFVLDGNPYSEALIDCQLVLGRGESDEPSAEGSAREIAALVTSGRLLPCPGSVADPRASRPAAPRASRFQPWARRLFEAIYVLCQSEGLEASLYAKLNRLKSVDERADALALALVDATLDAFSSTLEQDVAELAGPELLCSSTLDDRRRVLALKFRIEQKKLLLEAQRNLKSRRAPYILALLTDRPSKAATKAKGFKQ</sequence>
<evidence type="ECO:0000313" key="5">
    <source>
        <dbReference type="Proteomes" id="UP000324585"/>
    </source>
</evidence>
<dbReference type="OrthoDB" id="341421at2759"/>
<dbReference type="InterPro" id="IPR050600">
    <property type="entry name" value="SETD3_SETD6_MTase"/>
</dbReference>
<dbReference type="Proteomes" id="UP000324585">
    <property type="component" value="Unassembled WGS sequence"/>
</dbReference>
<protein>
    <submittedName>
        <fullName evidence="4">Histone-lysine N-methyltransferase setd3</fullName>
    </submittedName>
</protein>
<keyword evidence="3" id="KW-0949">S-adenosyl-L-methionine</keyword>
<dbReference type="PANTHER" id="PTHR13271">
    <property type="entry name" value="UNCHARACTERIZED PUTATIVE METHYLTRANSFERASE"/>
    <property type="match status" value="1"/>
</dbReference>
<dbReference type="Gene3D" id="3.90.1410.10">
    <property type="entry name" value="set domain protein methyltransferase, domain 1"/>
    <property type="match status" value="1"/>
</dbReference>
<comment type="caution">
    <text evidence="4">The sequence shown here is derived from an EMBL/GenBank/DDBJ whole genome shotgun (WGS) entry which is preliminary data.</text>
</comment>